<keyword evidence="1" id="KW-0472">Membrane</keyword>
<feature type="transmembrane region" description="Helical" evidence="1">
    <location>
        <begin position="108"/>
        <end position="128"/>
    </location>
</feature>
<protein>
    <recommendedName>
        <fullName evidence="4">G-protein coupled receptors family 1 profile domain-containing protein</fullName>
    </recommendedName>
</protein>
<comment type="caution">
    <text evidence="2">The sequence shown here is derived from an EMBL/GenBank/DDBJ whole genome shotgun (WGS) entry which is preliminary data.</text>
</comment>
<sequence length="272" mass="32032">MLVLPEIIILSTGIVGVITSIILLLVILISGRRTSTHIYIMDVAVTMILQQFVSPVFHSFYVSNKYYEEFDVRIFLSLVYFVLLSGMLAMLILIFLMDYFRWITNFKWTVILVHFVVSIVLTIFYYFVIEQVPFLTYIIVFLVLIQFLGFLLLYFIHYDLESLNRRKETDDESRLRHVLIMMFFCTKVAATIIFVVENFLGIVLIGWPTFGFFALGFYQLDSIFFLIVLFKVDHRFRTSFIEFFKMCSCKRSAKIQFQTLSNDNGRLINQDV</sequence>
<feature type="transmembrane region" description="Helical" evidence="1">
    <location>
        <begin position="177"/>
        <end position="196"/>
    </location>
</feature>
<keyword evidence="3" id="KW-1185">Reference proteome</keyword>
<keyword evidence="1" id="KW-0812">Transmembrane</keyword>
<dbReference type="AlphaFoldDB" id="A0AAW1MB71"/>
<feature type="transmembrane region" description="Helical" evidence="1">
    <location>
        <begin position="39"/>
        <end position="62"/>
    </location>
</feature>
<gene>
    <name evidence="2" type="ORF">QE152_g8374</name>
</gene>
<feature type="transmembrane region" description="Helical" evidence="1">
    <location>
        <begin position="134"/>
        <end position="156"/>
    </location>
</feature>
<dbReference type="Proteomes" id="UP001458880">
    <property type="component" value="Unassembled WGS sequence"/>
</dbReference>
<dbReference type="EMBL" id="JASPKY010000066">
    <property type="protein sequence ID" value="KAK9743708.1"/>
    <property type="molecule type" value="Genomic_DNA"/>
</dbReference>
<feature type="transmembrane region" description="Helical" evidence="1">
    <location>
        <begin position="6"/>
        <end position="27"/>
    </location>
</feature>
<evidence type="ECO:0000313" key="3">
    <source>
        <dbReference type="Proteomes" id="UP001458880"/>
    </source>
</evidence>
<name>A0AAW1MB71_POPJA</name>
<evidence type="ECO:0000313" key="2">
    <source>
        <dbReference type="EMBL" id="KAK9743708.1"/>
    </source>
</evidence>
<feature type="transmembrane region" description="Helical" evidence="1">
    <location>
        <begin position="74"/>
        <end position="96"/>
    </location>
</feature>
<evidence type="ECO:0008006" key="4">
    <source>
        <dbReference type="Google" id="ProtNLM"/>
    </source>
</evidence>
<proteinExistence type="predicted"/>
<accession>A0AAW1MB71</accession>
<evidence type="ECO:0000256" key="1">
    <source>
        <dbReference type="SAM" id="Phobius"/>
    </source>
</evidence>
<reference evidence="2 3" key="1">
    <citation type="journal article" date="2024" name="BMC Genomics">
        <title>De novo assembly and annotation of Popillia japonica's genome with initial clues to its potential as an invasive pest.</title>
        <authorList>
            <person name="Cucini C."/>
            <person name="Boschi S."/>
            <person name="Funari R."/>
            <person name="Cardaioli E."/>
            <person name="Iannotti N."/>
            <person name="Marturano G."/>
            <person name="Paoli F."/>
            <person name="Bruttini M."/>
            <person name="Carapelli A."/>
            <person name="Frati F."/>
            <person name="Nardi F."/>
        </authorList>
    </citation>
    <scope>NUCLEOTIDE SEQUENCE [LARGE SCALE GENOMIC DNA]</scope>
    <source>
        <strain evidence="2">DMR45628</strain>
    </source>
</reference>
<feature type="transmembrane region" description="Helical" evidence="1">
    <location>
        <begin position="202"/>
        <end position="230"/>
    </location>
</feature>
<keyword evidence="1" id="KW-1133">Transmembrane helix</keyword>
<organism evidence="2 3">
    <name type="scientific">Popillia japonica</name>
    <name type="common">Japanese beetle</name>
    <dbReference type="NCBI Taxonomy" id="7064"/>
    <lineage>
        <taxon>Eukaryota</taxon>
        <taxon>Metazoa</taxon>
        <taxon>Ecdysozoa</taxon>
        <taxon>Arthropoda</taxon>
        <taxon>Hexapoda</taxon>
        <taxon>Insecta</taxon>
        <taxon>Pterygota</taxon>
        <taxon>Neoptera</taxon>
        <taxon>Endopterygota</taxon>
        <taxon>Coleoptera</taxon>
        <taxon>Polyphaga</taxon>
        <taxon>Scarabaeiformia</taxon>
        <taxon>Scarabaeidae</taxon>
        <taxon>Rutelinae</taxon>
        <taxon>Popillia</taxon>
    </lineage>
</organism>